<dbReference type="Proteomes" id="UP000238322">
    <property type="component" value="Unassembled WGS sequence"/>
</dbReference>
<proteinExistence type="predicted"/>
<dbReference type="OrthoDB" id="9815245at2"/>
<organism evidence="1 2">
    <name type="scientific">Blastopirellula marina</name>
    <dbReference type="NCBI Taxonomy" id="124"/>
    <lineage>
        <taxon>Bacteria</taxon>
        <taxon>Pseudomonadati</taxon>
        <taxon>Planctomycetota</taxon>
        <taxon>Planctomycetia</taxon>
        <taxon>Pirellulales</taxon>
        <taxon>Pirellulaceae</taxon>
        <taxon>Blastopirellula</taxon>
    </lineage>
</organism>
<reference evidence="1 2" key="1">
    <citation type="submission" date="2018-02" db="EMBL/GenBank/DDBJ databases">
        <title>Comparative genomes isolates from brazilian mangrove.</title>
        <authorList>
            <person name="Araujo J.E."/>
            <person name="Taketani R.G."/>
            <person name="Silva M.C.P."/>
            <person name="Loureco M.V."/>
            <person name="Andreote F.D."/>
        </authorList>
    </citation>
    <scope>NUCLEOTIDE SEQUENCE [LARGE SCALE GENOMIC DNA]</scope>
    <source>
        <strain evidence="1 2">Hex-1 MGV</strain>
    </source>
</reference>
<sequence length="283" mass="30260">MWQISASVGSYESGAVNKQPDVRTVQQMLTEAAKKLNNPRFHPGGIDGLIARSGASSATVTAITNFQLLRVGMVRADQRIDVGGKTWKTLVAAIGNIATPIPTPAAGNVTLTVRHGGKVPTHTTRQGNAAPTFSGMYESVFLLSGGLSGTFRGSIWPDDMTVKGRVVDGTYPLHIGFHKGGGAARQGANNLVVKTQGIRPGLLVNCRNAVSVESDNPTKKTSYGINVHNGFRNQRFSDGCLTIEPSDWPKFIQKFLDGFPNINDWHTNGVNSGKKIGQLVIQP</sequence>
<gene>
    <name evidence="1" type="ORF">C5Y83_09650</name>
</gene>
<evidence type="ECO:0000313" key="1">
    <source>
        <dbReference type="EMBL" id="PQO36170.1"/>
    </source>
</evidence>
<evidence type="ECO:0000313" key="2">
    <source>
        <dbReference type="Proteomes" id="UP000238322"/>
    </source>
</evidence>
<dbReference type="AlphaFoldDB" id="A0A2S8FVU3"/>
<dbReference type="RefSeq" id="WP_105329460.1">
    <property type="nucleotide sequence ID" value="NZ_PUHY01000006.1"/>
</dbReference>
<dbReference type="EMBL" id="PUHY01000006">
    <property type="protein sequence ID" value="PQO36170.1"/>
    <property type="molecule type" value="Genomic_DNA"/>
</dbReference>
<protein>
    <submittedName>
        <fullName evidence="1">Uncharacterized protein</fullName>
    </submittedName>
</protein>
<comment type="caution">
    <text evidence="1">The sequence shown here is derived from an EMBL/GenBank/DDBJ whole genome shotgun (WGS) entry which is preliminary data.</text>
</comment>
<name>A0A2S8FVU3_9BACT</name>
<accession>A0A2S8FVU3</accession>